<evidence type="ECO:0000313" key="1">
    <source>
        <dbReference type="EMBL" id="RYC72253.1"/>
    </source>
</evidence>
<keyword evidence="2" id="KW-1185">Reference proteome</keyword>
<protein>
    <recommendedName>
        <fullName evidence="3">Glycosyltransferase family 61 protein</fullName>
    </recommendedName>
</protein>
<gene>
    <name evidence="1" type="ORF">EQG79_08180</name>
</gene>
<dbReference type="EMBL" id="SBLB01000001">
    <property type="protein sequence ID" value="RYC72253.1"/>
    <property type="molecule type" value="Genomic_DNA"/>
</dbReference>
<accession>A0A4Q2UR35</accession>
<dbReference type="AlphaFoldDB" id="A0A4Q2UR35"/>
<name>A0A4Q2UR35_9BACT</name>
<proteinExistence type="predicted"/>
<organism evidence="1 2">
    <name type="scientific">Spirosoma sordidisoli</name>
    <dbReference type="NCBI Taxonomy" id="2502893"/>
    <lineage>
        <taxon>Bacteria</taxon>
        <taxon>Pseudomonadati</taxon>
        <taxon>Bacteroidota</taxon>
        <taxon>Cytophagia</taxon>
        <taxon>Cytophagales</taxon>
        <taxon>Cytophagaceae</taxon>
        <taxon>Spirosoma</taxon>
    </lineage>
</organism>
<reference evidence="1 2" key="1">
    <citation type="submission" date="2019-01" db="EMBL/GenBank/DDBJ databases">
        <title>Spirosoma flava sp. nov., a propanil-degrading bacterium isolated from herbicide-contaminated soil.</title>
        <authorList>
            <person name="Zhang L."/>
            <person name="Jiang J.-D."/>
        </authorList>
    </citation>
    <scope>NUCLEOTIDE SEQUENCE [LARGE SCALE GENOMIC DNA]</scope>
    <source>
        <strain evidence="1 2">TY50</strain>
    </source>
</reference>
<evidence type="ECO:0000313" key="2">
    <source>
        <dbReference type="Proteomes" id="UP000290407"/>
    </source>
</evidence>
<evidence type="ECO:0008006" key="3">
    <source>
        <dbReference type="Google" id="ProtNLM"/>
    </source>
</evidence>
<dbReference type="Proteomes" id="UP000290407">
    <property type="component" value="Unassembled WGS sequence"/>
</dbReference>
<comment type="caution">
    <text evidence="1">The sequence shown here is derived from an EMBL/GenBank/DDBJ whole genome shotgun (WGS) entry which is preliminary data.</text>
</comment>
<sequence length="325" mass="37955">MASKLVSLYVRIRHAGVPPGYRYYYRNTYLCKLVQFKYVVADFIRRKPYKMIGFDGEFGPDLQFALPHAYWHYKNGTLKATQSTKFMGEFYYFSPEHTATFDRRTTEGNYNYDLPRTLYSHDYDMSKWTPVPLKEIYRNDVYVYEKPILIIANRYNQEWDGPPVSFLSVEVIDFIIRSLKDRYTIIYNRPKLAQIVMDNSDFHDLGEFDWLRREHPEVLLMEDLFQANRGNARNYNHFQLQLYANAERFISTHGGTSVLASYFGGINLILSKKGPEHHFNCYQTLYPQLSGATILHAKTDEEVKQYVQSHFAGAGQPASATALVS</sequence>